<dbReference type="RefSeq" id="WP_204119325.1">
    <property type="nucleotide sequence ID" value="NZ_BOLV01000014.1"/>
</dbReference>
<dbReference type="InterPro" id="IPR041242">
    <property type="entry name" value="HNHc_6"/>
</dbReference>
<comment type="caution">
    <text evidence="1">The sequence shown here is derived from an EMBL/GenBank/DDBJ whole genome shotgun (WGS) entry which is preliminary data.</text>
</comment>
<gene>
    <name evidence="1" type="ORF">ACFQ41_10150</name>
</gene>
<dbReference type="Proteomes" id="UP001597199">
    <property type="component" value="Unassembled WGS sequence"/>
</dbReference>
<dbReference type="InterPro" id="IPR036619">
    <property type="entry name" value="NinB_sf"/>
</dbReference>
<evidence type="ECO:0000313" key="1">
    <source>
        <dbReference type="EMBL" id="MFD1399668.1"/>
    </source>
</evidence>
<proteinExistence type="predicted"/>
<protein>
    <submittedName>
        <fullName evidence="1">HNHc nuclease</fullName>
    </submittedName>
</protein>
<name>A0ABW4BJH9_9LACO</name>
<reference evidence="2" key="1">
    <citation type="journal article" date="2019" name="Int. J. Syst. Evol. Microbiol.">
        <title>The Global Catalogue of Microorganisms (GCM) 10K type strain sequencing project: providing services to taxonomists for standard genome sequencing and annotation.</title>
        <authorList>
            <consortium name="The Broad Institute Genomics Platform"/>
            <consortium name="The Broad Institute Genome Sequencing Center for Infectious Disease"/>
            <person name="Wu L."/>
            <person name="Ma J."/>
        </authorList>
    </citation>
    <scope>NUCLEOTIDE SEQUENCE [LARGE SCALE GENOMIC DNA]</scope>
    <source>
        <strain evidence="2">CCM 9110</strain>
    </source>
</reference>
<keyword evidence="2" id="KW-1185">Reference proteome</keyword>
<dbReference type="EMBL" id="JBHTOA010000035">
    <property type="protein sequence ID" value="MFD1399668.1"/>
    <property type="molecule type" value="Genomic_DNA"/>
</dbReference>
<dbReference type="Pfam" id="PF16784">
    <property type="entry name" value="HNHc_6"/>
    <property type="match status" value="1"/>
</dbReference>
<organism evidence="1 2">
    <name type="scientific">Lacticaseibacillus suilingensis</name>
    <dbReference type="NCBI Taxonomy" id="2799577"/>
    <lineage>
        <taxon>Bacteria</taxon>
        <taxon>Bacillati</taxon>
        <taxon>Bacillota</taxon>
        <taxon>Bacilli</taxon>
        <taxon>Lactobacillales</taxon>
        <taxon>Lactobacillaceae</taxon>
        <taxon>Lacticaseibacillus</taxon>
    </lineage>
</organism>
<accession>A0ABW4BJH9</accession>
<sequence length="229" mass="26591">MLLNGSIEKLSGDELTVRLNKMPDTLRLHQLANGKKPSVAVEVEDGRSISPDQRKKIWALINDYALYTGYSPLEMEAWTKAFYMAETGSEYFSMSNCSMSKASEYLSYVITFGFDHGLPWSTKHMDSIPDDYPLMMQCLKHRMCVICGKHADIDHEPPLGAGRNRNDVDNRLYKFMPLCRVHHTIRHQKGINWFMDFYKIKPVKLDEETLISLRLNTKRQFEEFDGRNK</sequence>
<evidence type="ECO:0000313" key="2">
    <source>
        <dbReference type="Proteomes" id="UP001597199"/>
    </source>
</evidence>
<dbReference type="SUPFAM" id="SSF103370">
    <property type="entry name" value="NinB"/>
    <property type="match status" value="1"/>
</dbReference>